<proteinExistence type="predicted"/>
<dbReference type="Pfam" id="PF01402">
    <property type="entry name" value="RHH_1"/>
    <property type="match status" value="1"/>
</dbReference>
<sequence length="94" mass="10560">MHLEQKQQYATVAKRKTMRKKKETQKKGTPVLKNVVSLRVSDQEKRLLERLTRATSLNVSDLVREAIGFWLAKGRGRSGTTNKGSRPALVLAGN</sequence>
<dbReference type="InterPro" id="IPR002145">
    <property type="entry name" value="CopG"/>
</dbReference>
<protein>
    <submittedName>
        <fullName evidence="3">CopG family transcriptional regulator</fullName>
    </submittedName>
</protein>
<feature type="compositionally biased region" description="Polar residues" evidence="1">
    <location>
        <begin position="1"/>
        <end position="10"/>
    </location>
</feature>
<feature type="region of interest" description="Disordered" evidence="1">
    <location>
        <begin position="1"/>
        <end position="29"/>
    </location>
</feature>
<dbReference type="GO" id="GO:0006355">
    <property type="term" value="P:regulation of DNA-templated transcription"/>
    <property type="evidence" value="ECO:0007669"/>
    <property type="project" value="InterPro"/>
</dbReference>
<keyword evidence="4" id="KW-1185">Reference proteome</keyword>
<comment type="caution">
    <text evidence="3">The sequence shown here is derived from an EMBL/GenBank/DDBJ whole genome shotgun (WGS) entry which is preliminary data.</text>
</comment>
<gene>
    <name evidence="3" type="ORF">E4633_14195</name>
</gene>
<organism evidence="3 4">
    <name type="scientific">Geomonas terrae</name>
    <dbReference type="NCBI Taxonomy" id="2562681"/>
    <lineage>
        <taxon>Bacteria</taxon>
        <taxon>Pseudomonadati</taxon>
        <taxon>Thermodesulfobacteriota</taxon>
        <taxon>Desulfuromonadia</taxon>
        <taxon>Geobacterales</taxon>
        <taxon>Geobacteraceae</taxon>
        <taxon>Geomonas</taxon>
    </lineage>
</organism>
<evidence type="ECO:0000256" key="1">
    <source>
        <dbReference type="SAM" id="MobiDB-lite"/>
    </source>
</evidence>
<feature type="domain" description="Ribbon-helix-helix protein CopG" evidence="2">
    <location>
        <begin position="35"/>
        <end position="73"/>
    </location>
</feature>
<evidence type="ECO:0000259" key="2">
    <source>
        <dbReference type="Pfam" id="PF01402"/>
    </source>
</evidence>
<evidence type="ECO:0000313" key="4">
    <source>
        <dbReference type="Proteomes" id="UP000306416"/>
    </source>
</evidence>
<reference evidence="3 4" key="1">
    <citation type="submission" date="2019-04" db="EMBL/GenBank/DDBJ databases">
        <title>Geobacter oryzae sp. nov., ferric-reducing bacteria isolated from paddy soil.</title>
        <authorList>
            <person name="Xu Z."/>
            <person name="Masuda Y."/>
            <person name="Itoh H."/>
            <person name="Senoo K."/>
        </authorList>
    </citation>
    <scope>NUCLEOTIDE SEQUENCE [LARGE SCALE GENOMIC DNA]</scope>
    <source>
        <strain evidence="3 4">Red111</strain>
    </source>
</reference>
<dbReference type="Proteomes" id="UP000306416">
    <property type="component" value="Unassembled WGS sequence"/>
</dbReference>
<dbReference type="AlphaFoldDB" id="A0A4S1CDE8"/>
<dbReference type="EMBL" id="SRSC01000003">
    <property type="protein sequence ID" value="TGU71468.1"/>
    <property type="molecule type" value="Genomic_DNA"/>
</dbReference>
<feature type="region of interest" description="Disordered" evidence="1">
    <location>
        <begin position="74"/>
        <end position="94"/>
    </location>
</feature>
<name>A0A4S1CDE8_9BACT</name>
<feature type="compositionally biased region" description="Basic residues" evidence="1">
    <location>
        <begin position="13"/>
        <end position="24"/>
    </location>
</feature>
<evidence type="ECO:0000313" key="3">
    <source>
        <dbReference type="EMBL" id="TGU71468.1"/>
    </source>
</evidence>
<accession>A0A4S1CDE8</accession>